<organism evidence="7 8">
    <name type="scientific">Nematocida displodere</name>
    <dbReference type="NCBI Taxonomy" id="1805483"/>
    <lineage>
        <taxon>Eukaryota</taxon>
        <taxon>Fungi</taxon>
        <taxon>Fungi incertae sedis</taxon>
        <taxon>Microsporidia</taxon>
        <taxon>Nematocida</taxon>
    </lineage>
</organism>
<dbReference type="CDD" id="cd12829">
    <property type="entry name" value="Alr1p-like"/>
    <property type="match status" value="1"/>
</dbReference>
<comment type="similarity">
    <text evidence="2">Belongs to the CorA metal ion transporter (MIT) (TC 1.A.35) family.</text>
</comment>
<dbReference type="Gene3D" id="1.20.58.340">
    <property type="entry name" value="Magnesium transport protein CorA, transmembrane region"/>
    <property type="match status" value="2"/>
</dbReference>
<sequence length="422" mass="49025">MHSNENYRGALAEIITIYRKMKKGRDTHQIYKSRKGEEIDETSHYVSETLDTIPRIRRSEKEELQYQMIFNFCALNMLNPSGNKYLFYSKDSGLLQSEMLDNLSANLSEIFKTSFFWLNTFNPTDADLQAIGLMFNIHDLTLLDIKERNTDEKIEVFKHYTFISMKLLVEPSSEAATEDMDFNILVFKDFILTFHDKPWVSVQDTFNFIELLSKHTPLTPSWVLYSIVIEFLQDIKYLADNCNAETMKIQDQSKNFGGSQMANLLKQNFAVSCQVNTLQMATRSKVDILSLLKNRCRKRIVPLVQKYLSESTDDLKDVSKRLTESHRVLERAQDTYLALVNVAQTQEGNELNKTMGFMSLVALIISPCQILSGLWGMNVRVPYQESKSLVPFYCIIVCSLLLIVVFFYRPLWNMMRRTRGKR</sequence>
<evidence type="ECO:0000256" key="4">
    <source>
        <dbReference type="ARBA" id="ARBA00022989"/>
    </source>
</evidence>
<evidence type="ECO:0000313" key="7">
    <source>
        <dbReference type="EMBL" id="OAG29606.1"/>
    </source>
</evidence>
<evidence type="ECO:0000313" key="8">
    <source>
        <dbReference type="Proteomes" id="UP000185944"/>
    </source>
</evidence>
<dbReference type="PANTHER" id="PTHR21535:SF51">
    <property type="entry name" value="MANGANESE RESISTANCE PROTEIN MNR2"/>
    <property type="match status" value="1"/>
</dbReference>
<dbReference type="InterPro" id="IPR044089">
    <property type="entry name" value="Alr1-like"/>
</dbReference>
<accession>A0A177ED03</accession>
<dbReference type="EMBL" id="LTDL01000040">
    <property type="protein sequence ID" value="OAG29606.1"/>
    <property type="molecule type" value="Genomic_DNA"/>
</dbReference>
<dbReference type="SUPFAM" id="SSF144083">
    <property type="entry name" value="Magnesium transport protein CorA, transmembrane region"/>
    <property type="match status" value="1"/>
</dbReference>
<dbReference type="AlphaFoldDB" id="A0A177ED03"/>
<dbReference type="GO" id="GO:0016020">
    <property type="term" value="C:membrane"/>
    <property type="evidence" value="ECO:0007669"/>
    <property type="project" value="UniProtKB-SubCell"/>
</dbReference>
<comment type="subcellular location">
    <subcellularLocation>
        <location evidence="1">Membrane</location>
        <topology evidence="1">Multi-pass membrane protein</topology>
    </subcellularLocation>
</comment>
<evidence type="ECO:0000256" key="3">
    <source>
        <dbReference type="ARBA" id="ARBA00022692"/>
    </source>
</evidence>
<gene>
    <name evidence="7" type="ORF">NEDG_00739</name>
</gene>
<dbReference type="SUPFAM" id="SSF143865">
    <property type="entry name" value="CorA soluble domain-like"/>
    <property type="match status" value="1"/>
</dbReference>
<evidence type="ECO:0000256" key="2">
    <source>
        <dbReference type="ARBA" id="ARBA00009765"/>
    </source>
</evidence>
<proteinExistence type="inferred from homology"/>
<dbReference type="Proteomes" id="UP000185944">
    <property type="component" value="Unassembled WGS sequence"/>
</dbReference>
<keyword evidence="3 6" id="KW-0812">Transmembrane</keyword>
<dbReference type="RefSeq" id="XP_067544254.1">
    <property type="nucleotide sequence ID" value="XM_067688157.1"/>
</dbReference>
<dbReference type="OrthoDB" id="29879at2759"/>
<dbReference type="Gene3D" id="3.30.460.20">
    <property type="entry name" value="CorA soluble domain-like"/>
    <property type="match status" value="1"/>
</dbReference>
<dbReference type="InterPro" id="IPR045861">
    <property type="entry name" value="CorA_cytoplasmic_dom"/>
</dbReference>
<dbReference type="PANTHER" id="PTHR21535">
    <property type="entry name" value="MAGNESIUM AND COBALT TRANSPORT PROTEIN/MITOCHONDRIAL IMPORT INNER MEMBRANE TRANSLOCASE SUBUNIT TIM8"/>
    <property type="match status" value="1"/>
</dbReference>
<dbReference type="GeneID" id="93647089"/>
<dbReference type="Pfam" id="PF01544">
    <property type="entry name" value="CorA"/>
    <property type="match status" value="1"/>
</dbReference>
<dbReference type="InterPro" id="IPR045863">
    <property type="entry name" value="CorA_TM1_TM2"/>
</dbReference>
<protein>
    <submittedName>
        <fullName evidence="7">Magnesium transporter</fullName>
    </submittedName>
</protein>
<dbReference type="InterPro" id="IPR002523">
    <property type="entry name" value="MgTranspt_CorA/ZnTranspt_ZntB"/>
</dbReference>
<dbReference type="STRING" id="1805483.A0A177ED03"/>
<feature type="transmembrane region" description="Helical" evidence="6">
    <location>
        <begin position="389"/>
        <end position="412"/>
    </location>
</feature>
<dbReference type="VEuPathDB" id="MicrosporidiaDB:NEDG_00739"/>
<keyword evidence="8" id="KW-1185">Reference proteome</keyword>
<evidence type="ECO:0000256" key="6">
    <source>
        <dbReference type="SAM" id="Phobius"/>
    </source>
</evidence>
<keyword evidence="4 6" id="KW-1133">Transmembrane helix</keyword>
<name>A0A177ED03_9MICR</name>
<keyword evidence="5 6" id="KW-0472">Membrane</keyword>
<dbReference type="GO" id="GO:0015095">
    <property type="term" value="F:magnesium ion transmembrane transporter activity"/>
    <property type="evidence" value="ECO:0007669"/>
    <property type="project" value="InterPro"/>
</dbReference>
<evidence type="ECO:0000256" key="1">
    <source>
        <dbReference type="ARBA" id="ARBA00004141"/>
    </source>
</evidence>
<comment type="caution">
    <text evidence="7">The sequence shown here is derived from an EMBL/GenBank/DDBJ whole genome shotgun (WGS) entry which is preliminary data.</text>
</comment>
<evidence type="ECO:0000256" key="5">
    <source>
        <dbReference type="ARBA" id="ARBA00023136"/>
    </source>
</evidence>
<feature type="transmembrane region" description="Helical" evidence="6">
    <location>
        <begin position="357"/>
        <end position="377"/>
    </location>
</feature>
<reference evidence="7 8" key="1">
    <citation type="submission" date="2016-02" db="EMBL/GenBank/DDBJ databases">
        <title>Discovery of a natural microsporidian pathogen with a broad tissue tropism in Caenorhabditis elegans.</title>
        <authorList>
            <person name="Luallen R.J."/>
            <person name="Reinke A.W."/>
            <person name="Tong L."/>
            <person name="Botts M.R."/>
            <person name="Felix M.-A."/>
            <person name="Troemel E.R."/>
        </authorList>
    </citation>
    <scope>NUCLEOTIDE SEQUENCE [LARGE SCALE GENOMIC DNA]</scope>
    <source>
        <strain evidence="7 8">JUm2807</strain>
    </source>
</reference>